<sequence length="461" mass="50178">MHEAVFIKAFDNSRQAPRTTRSEPWNNPIRRTQDPPWVVWILRRPAGPLSHTTTSTITHFKEVHARTTNRPTAGAVCSHARARIVCLKSWFGNCVDHVTHDTGGLSTDFHLAQQQGLVMPPAAPDIADIKQPTFGILETSVSSPTVDIVLDRTGASASGHARRRHACMVNEVGMCVDKATGSYNPAMDFRIAQELNLVFPAAADTNASTGQRWHFPDATYCDTSDVVCKHCRDASADPSEQRFYHFVFGVKGGMTSLSGSSSGETASYVVTKTLAPQDYKPGEGQCTHYTLVEKDGCVKPRTCGDCLLKEGCMINQFGVCVDQLIDGYNKDMDFRVAQKLNLTFPSAAEKNATTEQRWHFPAFGAEYCDTSDAVCKQCRQAKYWFHDGIGADSRYCVGDGGCICISVCDSTTWEASMPALCPFMSEFPEVNSGLSVAAVSSTATGAPSHASARIAYSKRGA</sequence>
<dbReference type="AlphaFoldDB" id="A0A8K1FLG0"/>
<accession>A0A8K1FLG0</accession>
<gene>
    <name evidence="1" type="ORF">Poli38472_009386</name>
</gene>
<organism evidence="1 2">
    <name type="scientific">Pythium oligandrum</name>
    <name type="common">Mycoparasitic fungus</name>
    <dbReference type="NCBI Taxonomy" id="41045"/>
    <lineage>
        <taxon>Eukaryota</taxon>
        <taxon>Sar</taxon>
        <taxon>Stramenopiles</taxon>
        <taxon>Oomycota</taxon>
        <taxon>Peronosporomycetes</taxon>
        <taxon>Pythiales</taxon>
        <taxon>Pythiaceae</taxon>
        <taxon>Pythium</taxon>
    </lineage>
</organism>
<proteinExistence type="predicted"/>
<evidence type="ECO:0000313" key="1">
    <source>
        <dbReference type="EMBL" id="TMW65219.1"/>
    </source>
</evidence>
<keyword evidence="2" id="KW-1185">Reference proteome</keyword>
<protein>
    <submittedName>
        <fullName evidence="1">Uncharacterized protein</fullName>
    </submittedName>
</protein>
<dbReference type="Proteomes" id="UP000794436">
    <property type="component" value="Unassembled WGS sequence"/>
</dbReference>
<comment type="caution">
    <text evidence="1">The sequence shown here is derived from an EMBL/GenBank/DDBJ whole genome shotgun (WGS) entry which is preliminary data.</text>
</comment>
<dbReference type="EMBL" id="SPLM01000038">
    <property type="protein sequence ID" value="TMW65219.1"/>
    <property type="molecule type" value="Genomic_DNA"/>
</dbReference>
<evidence type="ECO:0000313" key="2">
    <source>
        <dbReference type="Proteomes" id="UP000794436"/>
    </source>
</evidence>
<reference evidence="1" key="1">
    <citation type="submission" date="2019-03" db="EMBL/GenBank/DDBJ databases">
        <title>Long read genome sequence of the mycoparasitic Pythium oligandrum ATCC 38472 isolated from sugarbeet rhizosphere.</title>
        <authorList>
            <person name="Gaulin E."/>
        </authorList>
    </citation>
    <scope>NUCLEOTIDE SEQUENCE</scope>
    <source>
        <strain evidence="1">ATCC 38472_TT</strain>
    </source>
</reference>
<name>A0A8K1FLG0_PYTOL</name>